<evidence type="ECO:0000256" key="1">
    <source>
        <dbReference type="SAM" id="SignalP"/>
    </source>
</evidence>
<gene>
    <name evidence="2" type="ORF">LGH74_05280</name>
</gene>
<name>A0ABS8AMF2_9BACT</name>
<evidence type="ECO:0000313" key="3">
    <source>
        <dbReference type="Proteomes" id="UP001165296"/>
    </source>
</evidence>
<dbReference type="Proteomes" id="UP001165296">
    <property type="component" value="Unassembled WGS sequence"/>
</dbReference>
<sequence length="139" mass="15366">MRLSLLALCAMLLLGSCSKDSDTDANNPAVTQATFSAQIQGRDWLESWEDEEAGSDIKVFRPDTYAFPASWPRNGFRFDSNGVFTGRGPSPTDGIAIYPGLWITEDGRLYRITPSGKSTSYGLQLISLQNDVLKVRRID</sequence>
<protein>
    <recommendedName>
        <fullName evidence="4">Lipocalin-like domain-containing protein</fullName>
    </recommendedName>
</protein>
<organism evidence="2 3">
    <name type="scientific">Hymenobacter lucidus</name>
    <dbReference type="NCBI Taxonomy" id="2880930"/>
    <lineage>
        <taxon>Bacteria</taxon>
        <taxon>Pseudomonadati</taxon>
        <taxon>Bacteroidota</taxon>
        <taxon>Cytophagia</taxon>
        <taxon>Cytophagales</taxon>
        <taxon>Hymenobacteraceae</taxon>
        <taxon>Hymenobacter</taxon>
    </lineage>
</organism>
<accession>A0ABS8AMF2</accession>
<proteinExistence type="predicted"/>
<feature type="chain" id="PRO_5045797259" description="Lipocalin-like domain-containing protein" evidence="1">
    <location>
        <begin position="22"/>
        <end position="139"/>
    </location>
</feature>
<dbReference type="RefSeq" id="WP_226173036.1">
    <property type="nucleotide sequence ID" value="NZ_JAJADR010000001.1"/>
</dbReference>
<evidence type="ECO:0008006" key="4">
    <source>
        <dbReference type="Google" id="ProtNLM"/>
    </source>
</evidence>
<dbReference type="PROSITE" id="PS51257">
    <property type="entry name" value="PROKAR_LIPOPROTEIN"/>
    <property type="match status" value="1"/>
</dbReference>
<dbReference type="EMBL" id="JAJADR010000001">
    <property type="protein sequence ID" value="MCB2407378.1"/>
    <property type="molecule type" value="Genomic_DNA"/>
</dbReference>
<comment type="caution">
    <text evidence="2">The sequence shown here is derived from an EMBL/GenBank/DDBJ whole genome shotgun (WGS) entry which is preliminary data.</text>
</comment>
<keyword evidence="1" id="KW-0732">Signal</keyword>
<feature type="signal peptide" evidence="1">
    <location>
        <begin position="1"/>
        <end position="21"/>
    </location>
</feature>
<keyword evidence="3" id="KW-1185">Reference proteome</keyword>
<evidence type="ECO:0000313" key="2">
    <source>
        <dbReference type="EMBL" id="MCB2407378.1"/>
    </source>
</evidence>
<reference evidence="2" key="1">
    <citation type="submission" date="2021-10" db="EMBL/GenBank/DDBJ databases">
        <authorList>
            <person name="Dean J.D."/>
            <person name="Kim M.K."/>
            <person name="Newey C.N."/>
            <person name="Stoker T.S."/>
            <person name="Thompson D.W."/>
            <person name="Grose J.H."/>
        </authorList>
    </citation>
    <scope>NUCLEOTIDE SEQUENCE</scope>
    <source>
        <strain evidence="2">BT178</strain>
    </source>
</reference>